<feature type="domain" description="Putative restriction endonuclease" evidence="1">
    <location>
        <begin position="18"/>
        <end position="175"/>
    </location>
</feature>
<comment type="caution">
    <text evidence="2">The sequence shown here is derived from an EMBL/GenBank/DDBJ whole genome shotgun (WGS) entry which is preliminary data.</text>
</comment>
<dbReference type="RefSeq" id="WP_386099358.1">
    <property type="nucleotide sequence ID" value="NZ_JBHUOZ010000003.1"/>
</dbReference>
<dbReference type="Pfam" id="PF05685">
    <property type="entry name" value="Uma2"/>
    <property type="match status" value="1"/>
</dbReference>
<dbReference type="EMBL" id="JBHUOZ010000003">
    <property type="protein sequence ID" value="MFD2920630.1"/>
    <property type="molecule type" value="Genomic_DNA"/>
</dbReference>
<evidence type="ECO:0000313" key="3">
    <source>
        <dbReference type="Proteomes" id="UP001597511"/>
    </source>
</evidence>
<keyword evidence="2" id="KW-0255">Endonuclease</keyword>
<name>A0ABW6A888_9BACT</name>
<organism evidence="2 3">
    <name type="scientific">Terrimonas rubra</name>
    <dbReference type="NCBI Taxonomy" id="1035890"/>
    <lineage>
        <taxon>Bacteria</taxon>
        <taxon>Pseudomonadati</taxon>
        <taxon>Bacteroidota</taxon>
        <taxon>Chitinophagia</taxon>
        <taxon>Chitinophagales</taxon>
        <taxon>Chitinophagaceae</taxon>
        <taxon>Terrimonas</taxon>
    </lineage>
</organism>
<keyword evidence="2" id="KW-0540">Nuclease</keyword>
<keyword evidence="3" id="KW-1185">Reference proteome</keyword>
<gene>
    <name evidence="2" type="ORF">ACFS6H_12960</name>
</gene>
<dbReference type="InterPro" id="IPR008538">
    <property type="entry name" value="Uma2"/>
</dbReference>
<proteinExistence type="predicted"/>
<dbReference type="Proteomes" id="UP001597511">
    <property type="component" value="Unassembled WGS sequence"/>
</dbReference>
<evidence type="ECO:0000259" key="1">
    <source>
        <dbReference type="Pfam" id="PF05685"/>
    </source>
</evidence>
<accession>A0ABW6A888</accession>
<reference evidence="3" key="1">
    <citation type="journal article" date="2019" name="Int. J. Syst. Evol. Microbiol.">
        <title>The Global Catalogue of Microorganisms (GCM) 10K type strain sequencing project: providing services to taxonomists for standard genome sequencing and annotation.</title>
        <authorList>
            <consortium name="The Broad Institute Genomics Platform"/>
            <consortium name="The Broad Institute Genome Sequencing Center for Infectious Disease"/>
            <person name="Wu L."/>
            <person name="Ma J."/>
        </authorList>
    </citation>
    <scope>NUCLEOTIDE SEQUENCE [LARGE SCALE GENOMIC DNA]</scope>
    <source>
        <strain evidence="3">KCTC 23299</strain>
    </source>
</reference>
<dbReference type="SUPFAM" id="SSF52980">
    <property type="entry name" value="Restriction endonuclease-like"/>
    <property type="match status" value="1"/>
</dbReference>
<dbReference type="PANTHER" id="PTHR36558">
    <property type="entry name" value="GLR1098 PROTEIN"/>
    <property type="match status" value="1"/>
</dbReference>
<keyword evidence="2" id="KW-0378">Hydrolase</keyword>
<dbReference type="PANTHER" id="PTHR36558:SF1">
    <property type="entry name" value="RESTRICTION ENDONUCLEASE DOMAIN-CONTAINING PROTEIN-RELATED"/>
    <property type="match status" value="1"/>
</dbReference>
<protein>
    <submittedName>
        <fullName evidence="2">Uma2 family endonuclease</fullName>
    </submittedName>
</protein>
<dbReference type="GO" id="GO:0004519">
    <property type="term" value="F:endonuclease activity"/>
    <property type="evidence" value="ECO:0007669"/>
    <property type="project" value="UniProtKB-KW"/>
</dbReference>
<sequence length="195" mass="22507">MENEVNEPVPKFNYVSAEDYLKMERTSQQKHEYYQGEVFAMSGASLNHNDIFTNLFGHLSLKLKGKGCKPYGSDLRVHIPMNTLYTYPDISIVCGKPETTDNAFDTITNPCIIIEILSSSTKSYDRGDKFNLYRQIPTLQEYILIDSETVSVEHFVRTDVHEWRLTELKDITDAFMIKTVAIRITLESLYLDINF</sequence>
<dbReference type="CDD" id="cd06260">
    <property type="entry name" value="DUF820-like"/>
    <property type="match status" value="1"/>
</dbReference>
<evidence type="ECO:0000313" key="2">
    <source>
        <dbReference type="EMBL" id="MFD2920630.1"/>
    </source>
</evidence>
<dbReference type="InterPro" id="IPR011335">
    <property type="entry name" value="Restrct_endonuc-II-like"/>
</dbReference>
<dbReference type="Gene3D" id="3.90.1570.10">
    <property type="entry name" value="tt1808, chain A"/>
    <property type="match status" value="1"/>
</dbReference>
<dbReference type="InterPro" id="IPR012296">
    <property type="entry name" value="Nuclease_put_TT1808"/>
</dbReference>